<organism evidence="1 2">
    <name type="scientific">Camellia lanceoleosa</name>
    <dbReference type="NCBI Taxonomy" id="1840588"/>
    <lineage>
        <taxon>Eukaryota</taxon>
        <taxon>Viridiplantae</taxon>
        <taxon>Streptophyta</taxon>
        <taxon>Embryophyta</taxon>
        <taxon>Tracheophyta</taxon>
        <taxon>Spermatophyta</taxon>
        <taxon>Magnoliopsida</taxon>
        <taxon>eudicotyledons</taxon>
        <taxon>Gunneridae</taxon>
        <taxon>Pentapetalae</taxon>
        <taxon>asterids</taxon>
        <taxon>Ericales</taxon>
        <taxon>Theaceae</taxon>
        <taxon>Camellia</taxon>
    </lineage>
</organism>
<name>A0ACC0GRY7_9ERIC</name>
<reference evidence="1 2" key="1">
    <citation type="journal article" date="2022" name="Plant J.">
        <title>Chromosome-level genome of Camellia lanceoleosa provides a valuable resource for understanding genome evolution and self-incompatibility.</title>
        <authorList>
            <person name="Gong W."/>
            <person name="Xiao S."/>
            <person name="Wang L."/>
            <person name="Liao Z."/>
            <person name="Chang Y."/>
            <person name="Mo W."/>
            <person name="Hu G."/>
            <person name="Li W."/>
            <person name="Zhao G."/>
            <person name="Zhu H."/>
            <person name="Hu X."/>
            <person name="Ji K."/>
            <person name="Xiang X."/>
            <person name="Song Q."/>
            <person name="Yuan D."/>
            <person name="Jin S."/>
            <person name="Zhang L."/>
        </authorList>
    </citation>
    <scope>NUCLEOTIDE SEQUENCE [LARGE SCALE GENOMIC DNA]</scope>
    <source>
        <strain evidence="1">SQ_2022a</strain>
    </source>
</reference>
<evidence type="ECO:0000313" key="1">
    <source>
        <dbReference type="EMBL" id="KAI8003469.1"/>
    </source>
</evidence>
<proteinExistence type="predicted"/>
<gene>
    <name evidence="1" type="ORF">LOK49_LG08G00967</name>
</gene>
<comment type="caution">
    <text evidence="1">The sequence shown here is derived from an EMBL/GenBank/DDBJ whole genome shotgun (WGS) entry which is preliminary data.</text>
</comment>
<keyword evidence="2" id="KW-1185">Reference proteome</keyword>
<dbReference type="Proteomes" id="UP001060215">
    <property type="component" value="Chromosome 9"/>
</dbReference>
<sequence length="79" mass="8517">MAEVGLVGGGELSHLICFGVFRPRYVFDLEGVEETNKGESHVPVTPHCGILGVEFTRDLADDKLGVTEHADVANTNVFC</sequence>
<dbReference type="EMBL" id="CM045766">
    <property type="protein sequence ID" value="KAI8003469.1"/>
    <property type="molecule type" value="Genomic_DNA"/>
</dbReference>
<accession>A0ACC0GRY7</accession>
<evidence type="ECO:0000313" key="2">
    <source>
        <dbReference type="Proteomes" id="UP001060215"/>
    </source>
</evidence>
<protein>
    <submittedName>
        <fullName evidence="1">Uncharacterized protein</fullName>
    </submittedName>
</protein>